<gene>
    <name evidence="2" type="ORF">Ssi02_40410</name>
</gene>
<name>A0A919V689_9ACTN</name>
<keyword evidence="1" id="KW-0732">Signal</keyword>
<dbReference type="RefSeq" id="WP_204027475.1">
    <property type="nucleotide sequence ID" value="NZ_BOOW01000026.1"/>
</dbReference>
<comment type="caution">
    <text evidence="2">The sequence shown here is derived from an EMBL/GenBank/DDBJ whole genome shotgun (WGS) entry which is preliminary data.</text>
</comment>
<organism evidence="2 3">
    <name type="scientific">Sinosporangium siamense</name>
    <dbReference type="NCBI Taxonomy" id="1367973"/>
    <lineage>
        <taxon>Bacteria</taxon>
        <taxon>Bacillati</taxon>
        <taxon>Actinomycetota</taxon>
        <taxon>Actinomycetes</taxon>
        <taxon>Streptosporangiales</taxon>
        <taxon>Streptosporangiaceae</taxon>
        <taxon>Sinosporangium</taxon>
    </lineage>
</organism>
<protein>
    <submittedName>
        <fullName evidence="2">Uncharacterized protein</fullName>
    </submittedName>
</protein>
<accession>A0A919V689</accession>
<sequence>MLKRVAIGTLTAVVGGSLLLSAGTASAHTKRELAVKIADISPNPVVVKDGRETRVTIEVRTEDATKVELRLRPDTRTFRTQSAVDTDLSKHGDLWRYTARFDDSDYEGRWQAIADAYDRHGKKATDTVNFSVDIEESQLRTRVESFKVSPSAVRKNRNVGVSGRLRALDDHRWQGVEDEEVEIYFRRHGSNTWKYVTSADTGHRGWFSVKTRAKRSGEFRAVYEGTDDYSDATSRTATLRVWR</sequence>
<keyword evidence="3" id="KW-1185">Reference proteome</keyword>
<evidence type="ECO:0000313" key="2">
    <source>
        <dbReference type="EMBL" id="GII93810.1"/>
    </source>
</evidence>
<evidence type="ECO:0000256" key="1">
    <source>
        <dbReference type="SAM" id="SignalP"/>
    </source>
</evidence>
<reference evidence="2" key="1">
    <citation type="submission" date="2021-01" db="EMBL/GenBank/DDBJ databases">
        <title>Whole genome shotgun sequence of Sinosporangium siamense NBRC 109515.</title>
        <authorList>
            <person name="Komaki H."/>
            <person name="Tamura T."/>
        </authorList>
    </citation>
    <scope>NUCLEOTIDE SEQUENCE</scope>
    <source>
        <strain evidence="2">NBRC 109515</strain>
    </source>
</reference>
<evidence type="ECO:0000313" key="3">
    <source>
        <dbReference type="Proteomes" id="UP000606172"/>
    </source>
</evidence>
<dbReference type="AlphaFoldDB" id="A0A919V689"/>
<dbReference type="Proteomes" id="UP000606172">
    <property type="component" value="Unassembled WGS sequence"/>
</dbReference>
<proteinExistence type="predicted"/>
<dbReference type="EMBL" id="BOOW01000026">
    <property type="protein sequence ID" value="GII93810.1"/>
    <property type="molecule type" value="Genomic_DNA"/>
</dbReference>
<feature type="signal peptide" evidence="1">
    <location>
        <begin position="1"/>
        <end position="27"/>
    </location>
</feature>
<feature type="chain" id="PRO_5038123745" evidence="1">
    <location>
        <begin position="28"/>
        <end position="243"/>
    </location>
</feature>